<dbReference type="PANTHER" id="PTHR24348">
    <property type="entry name" value="SERINE/THREONINE-PROTEIN KINASE UNC-51-RELATED"/>
    <property type="match status" value="1"/>
</dbReference>
<feature type="compositionally biased region" description="Basic and acidic residues" evidence="6">
    <location>
        <begin position="747"/>
        <end position="760"/>
    </location>
</feature>
<dbReference type="GO" id="GO:0005776">
    <property type="term" value="C:autophagosome"/>
    <property type="evidence" value="ECO:0007669"/>
    <property type="project" value="TreeGrafter"/>
</dbReference>
<evidence type="ECO:0000256" key="1">
    <source>
        <dbReference type="ARBA" id="ARBA00012513"/>
    </source>
</evidence>
<dbReference type="SUPFAM" id="SSF56112">
    <property type="entry name" value="Protein kinase-like (PK-like)"/>
    <property type="match status" value="1"/>
</dbReference>
<organism evidence="9 10">
    <name type="scientific">Hanseniaspora valbyensis NRRL Y-1626</name>
    <dbReference type="NCBI Taxonomy" id="766949"/>
    <lineage>
        <taxon>Eukaryota</taxon>
        <taxon>Fungi</taxon>
        <taxon>Dikarya</taxon>
        <taxon>Ascomycota</taxon>
        <taxon>Saccharomycotina</taxon>
        <taxon>Saccharomycetes</taxon>
        <taxon>Saccharomycodales</taxon>
        <taxon>Saccharomycodaceae</taxon>
        <taxon>Hanseniaspora</taxon>
    </lineage>
</organism>
<dbReference type="EMBL" id="LXPE01000009">
    <property type="protein sequence ID" value="OBA27375.1"/>
    <property type="molecule type" value="Genomic_DNA"/>
</dbReference>
<accession>A0A1B7TFD0</accession>
<evidence type="ECO:0000256" key="7">
    <source>
        <dbReference type="SAM" id="Phobius"/>
    </source>
</evidence>
<dbReference type="GO" id="GO:0000045">
    <property type="term" value="P:autophagosome assembly"/>
    <property type="evidence" value="ECO:0007669"/>
    <property type="project" value="TreeGrafter"/>
</dbReference>
<feature type="region of interest" description="Disordered" evidence="6">
    <location>
        <begin position="797"/>
        <end position="838"/>
    </location>
</feature>
<keyword evidence="2" id="KW-0808">Transferase</keyword>
<keyword evidence="7" id="KW-1133">Transmembrane helix</keyword>
<dbReference type="InterPro" id="IPR011009">
    <property type="entry name" value="Kinase-like_dom_sf"/>
</dbReference>
<dbReference type="InterPro" id="IPR000719">
    <property type="entry name" value="Prot_kinase_dom"/>
</dbReference>
<protein>
    <recommendedName>
        <fullName evidence="1">non-specific serine/threonine protein kinase</fullName>
        <ecNumber evidence="1">2.7.11.1</ecNumber>
    </recommendedName>
</protein>
<feature type="compositionally biased region" description="Polar residues" evidence="6">
    <location>
        <begin position="797"/>
        <end position="813"/>
    </location>
</feature>
<evidence type="ECO:0000256" key="6">
    <source>
        <dbReference type="SAM" id="MobiDB-lite"/>
    </source>
</evidence>
<dbReference type="PANTHER" id="PTHR24348:SF22">
    <property type="entry name" value="NON-SPECIFIC SERINE_THREONINE PROTEIN KINASE"/>
    <property type="match status" value="1"/>
</dbReference>
<dbReference type="GO" id="GO:0000407">
    <property type="term" value="C:phagophore assembly site"/>
    <property type="evidence" value="ECO:0007669"/>
    <property type="project" value="TreeGrafter"/>
</dbReference>
<dbReference type="PROSITE" id="PS00108">
    <property type="entry name" value="PROTEIN_KINASE_ST"/>
    <property type="match status" value="1"/>
</dbReference>
<proteinExistence type="predicted"/>
<feature type="compositionally biased region" description="Low complexity" evidence="6">
    <location>
        <begin position="767"/>
        <end position="782"/>
    </location>
</feature>
<dbReference type="Pfam" id="PF00069">
    <property type="entry name" value="Pkinase"/>
    <property type="match status" value="1"/>
</dbReference>
<sequence>MSLCVGIIKTVGVSSLGLYTGLLASTYIVSKTDDTSLTTKKIICKLSKICTVLLSVSSIFLGVGYFRVPLAHKQPFTLYGFLVGPLTLGYGLMIRHLTNCCKGKKDSKNTTPTCCPVSGNKEGQCPASKTAAVCKNTITCGSCPVGLSTHILLLLLGTIPVFSVNVLGLYGEGQQQPNQQKDDTMPYQKVCKLQSGSFSTVYKGVLTQNDQILVALKCCYKPVISPQQQQDPAIVAKFQNRLKRVFKLVNNEYAILNKLREGLEIDYFNNALKDKNICHMVDFLESPEFYIFVLQFCEYGDLYDHIKLLRQQHVANLDQSSFKHRPLKFFQVVNQINFALQYAHSLGIAHRDIKPENILLDSQLNVKLTDWGLSTFNKNSLQQCIGTEKYLAPECFFPNFIIKEEIQSNSSSNSLPNYITQLKVDDSSILKEDGYDTQKSDIWSLGITCLYILFASCPFKFAAIQHPTTLKKLKNMTKEEQMATSLPENKNFQLYLNSPLSFVEEYYFQTLLKQKSLSISKNTIHAAMNIQDDYHYPAFWLTLLPSIPEIMEGTNLIINEKIVAILDYTLTVLERDTSFRLWLLHQLSNLITKALMAVDYLKRELDVFMKSLTDIYQIQLIVLREFVRQLLQLPLELVTIESIDLTQIIHNIIHIFNNQHLYTQPISHHQQQTQPEQSVEEQQYQKINNNNNNEIRDYTNDTRQFSIPAQHKNTRGFSNMTLYESGTQRNQMNSNHQSTTNGTSQKNIEKEKEEEVKRLQNGDAEDINNNTKTISNNNIFNNDSSNEIARYNNSASFDSQGEQQNSYTNDHSYQQNQNPVSSSSSVEVNGGGEGETNASDKVKIGINLAHDINGLSIA</sequence>
<gene>
    <name evidence="9" type="ORF">HANVADRAFT_6374</name>
</gene>
<evidence type="ECO:0000256" key="3">
    <source>
        <dbReference type="ARBA" id="ARBA00022741"/>
    </source>
</evidence>
<evidence type="ECO:0000259" key="8">
    <source>
        <dbReference type="PROSITE" id="PS50011"/>
    </source>
</evidence>
<keyword evidence="7" id="KW-0812">Transmembrane</keyword>
<dbReference type="Proteomes" id="UP000092321">
    <property type="component" value="Unassembled WGS sequence"/>
</dbReference>
<evidence type="ECO:0000256" key="4">
    <source>
        <dbReference type="ARBA" id="ARBA00022777"/>
    </source>
</evidence>
<dbReference type="GO" id="GO:0004674">
    <property type="term" value="F:protein serine/threonine kinase activity"/>
    <property type="evidence" value="ECO:0007669"/>
    <property type="project" value="UniProtKB-EC"/>
</dbReference>
<dbReference type="InterPro" id="IPR045269">
    <property type="entry name" value="Atg1-like"/>
</dbReference>
<feature type="compositionally biased region" description="Low complexity" evidence="6">
    <location>
        <begin position="814"/>
        <end position="828"/>
    </location>
</feature>
<keyword evidence="5" id="KW-0067">ATP-binding</keyword>
<feature type="transmembrane region" description="Helical" evidence="7">
    <location>
        <begin position="151"/>
        <end position="171"/>
    </location>
</feature>
<dbReference type="GO" id="GO:0005524">
    <property type="term" value="F:ATP binding"/>
    <property type="evidence" value="ECO:0007669"/>
    <property type="project" value="UniProtKB-KW"/>
</dbReference>
<dbReference type="SMART" id="SM00220">
    <property type="entry name" value="S_TKc"/>
    <property type="match status" value="1"/>
</dbReference>
<feature type="transmembrane region" description="Helical" evidence="7">
    <location>
        <begin position="49"/>
        <end position="66"/>
    </location>
</feature>
<dbReference type="AlphaFoldDB" id="A0A1B7TFD0"/>
<name>A0A1B7TFD0_9ASCO</name>
<keyword evidence="10" id="KW-1185">Reference proteome</keyword>
<keyword evidence="4 9" id="KW-0418">Kinase</keyword>
<feature type="transmembrane region" description="Helical" evidence="7">
    <location>
        <begin position="6"/>
        <end position="29"/>
    </location>
</feature>
<dbReference type="GO" id="GO:0010506">
    <property type="term" value="P:regulation of autophagy"/>
    <property type="evidence" value="ECO:0007669"/>
    <property type="project" value="InterPro"/>
</dbReference>
<feature type="domain" description="Protein kinase" evidence="8">
    <location>
        <begin position="187"/>
        <end position="528"/>
    </location>
</feature>
<keyword evidence="3" id="KW-0547">Nucleotide-binding</keyword>
<evidence type="ECO:0000256" key="5">
    <source>
        <dbReference type="ARBA" id="ARBA00022840"/>
    </source>
</evidence>
<reference evidence="10" key="1">
    <citation type="journal article" date="2016" name="Proc. Natl. Acad. Sci. U.S.A.">
        <title>Comparative genomics of biotechnologically important yeasts.</title>
        <authorList>
            <person name="Riley R."/>
            <person name="Haridas S."/>
            <person name="Wolfe K.H."/>
            <person name="Lopes M.R."/>
            <person name="Hittinger C.T."/>
            <person name="Goeker M."/>
            <person name="Salamov A.A."/>
            <person name="Wisecaver J.H."/>
            <person name="Long T.M."/>
            <person name="Calvey C.H."/>
            <person name="Aerts A.L."/>
            <person name="Barry K.W."/>
            <person name="Choi C."/>
            <person name="Clum A."/>
            <person name="Coughlan A.Y."/>
            <person name="Deshpande S."/>
            <person name="Douglass A.P."/>
            <person name="Hanson S.J."/>
            <person name="Klenk H.-P."/>
            <person name="LaButti K.M."/>
            <person name="Lapidus A."/>
            <person name="Lindquist E.A."/>
            <person name="Lipzen A.M."/>
            <person name="Meier-Kolthoff J.P."/>
            <person name="Ohm R.A."/>
            <person name="Otillar R.P."/>
            <person name="Pangilinan J.L."/>
            <person name="Peng Y."/>
            <person name="Rokas A."/>
            <person name="Rosa C.A."/>
            <person name="Scheuner C."/>
            <person name="Sibirny A.A."/>
            <person name="Slot J.C."/>
            <person name="Stielow J.B."/>
            <person name="Sun H."/>
            <person name="Kurtzman C.P."/>
            <person name="Blackwell M."/>
            <person name="Grigoriev I.V."/>
            <person name="Jeffries T.W."/>
        </authorList>
    </citation>
    <scope>NUCLEOTIDE SEQUENCE [LARGE SCALE GENOMIC DNA]</scope>
    <source>
        <strain evidence="10">NRRL Y-1626</strain>
    </source>
</reference>
<evidence type="ECO:0000313" key="9">
    <source>
        <dbReference type="EMBL" id="OBA27375.1"/>
    </source>
</evidence>
<dbReference type="GO" id="GO:0005829">
    <property type="term" value="C:cytosol"/>
    <property type="evidence" value="ECO:0007669"/>
    <property type="project" value="TreeGrafter"/>
</dbReference>
<dbReference type="InterPro" id="IPR008271">
    <property type="entry name" value="Ser/Thr_kinase_AS"/>
</dbReference>
<feature type="transmembrane region" description="Helical" evidence="7">
    <location>
        <begin position="78"/>
        <end position="98"/>
    </location>
</feature>
<dbReference type="PROSITE" id="PS50011">
    <property type="entry name" value="PROTEIN_KINASE_DOM"/>
    <property type="match status" value="1"/>
</dbReference>
<dbReference type="OrthoDB" id="4062651at2759"/>
<evidence type="ECO:0000256" key="2">
    <source>
        <dbReference type="ARBA" id="ARBA00022679"/>
    </source>
</evidence>
<feature type="compositionally biased region" description="Polar residues" evidence="6">
    <location>
        <begin position="728"/>
        <end position="746"/>
    </location>
</feature>
<evidence type="ECO:0000313" key="10">
    <source>
        <dbReference type="Proteomes" id="UP000092321"/>
    </source>
</evidence>
<comment type="caution">
    <text evidence="9">The sequence shown here is derived from an EMBL/GenBank/DDBJ whole genome shotgun (WGS) entry which is preliminary data.</text>
</comment>
<dbReference type="Gene3D" id="1.10.510.10">
    <property type="entry name" value="Transferase(Phosphotransferase) domain 1"/>
    <property type="match status" value="1"/>
</dbReference>
<dbReference type="GO" id="GO:0016020">
    <property type="term" value="C:membrane"/>
    <property type="evidence" value="ECO:0007669"/>
    <property type="project" value="TreeGrafter"/>
</dbReference>
<feature type="region of interest" description="Disordered" evidence="6">
    <location>
        <begin position="728"/>
        <end position="782"/>
    </location>
</feature>
<keyword evidence="7" id="KW-0472">Membrane</keyword>
<dbReference type="EC" id="2.7.11.1" evidence="1"/>